<reference evidence="3" key="2">
    <citation type="submission" date="2013-03" db="EMBL/GenBank/DDBJ databases">
        <authorList>
            <person name="Motta M.C.M."/>
            <person name="Martins A.C.A."/>
            <person name="Preta C.M.C.C."/>
            <person name="Silva R."/>
            <person name="de Souza S.S."/>
            <person name="Klein C.C."/>
            <person name="de Almeida L.G.P."/>
            <person name="Cunha O.L."/>
            <person name="Colabardini A.C."/>
            <person name="Lima B.A."/>
            <person name="Machado C.R."/>
            <person name="Soares C.M.A."/>
            <person name="de Menezes C.B.A."/>
            <person name="Bartolomeu D.C."/>
            <person name="Grisard E.C."/>
            <person name="Fantinatti-Garboggini F."/>
            <person name="Rodrigues-Luiz G.F."/>
            <person name="Wagner G."/>
            <person name="Goldman G.H."/>
            <person name="Fietto J.L.R."/>
            <person name="Ciapina L.P."/>
            <person name="Brocchi M."/>
            <person name="Elias M.C."/>
            <person name="Goldman M.H.S."/>
            <person name="Sagot M.-F."/>
            <person name="Pereira M."/>
            <person name="Stoco P.H."/>
            <person name="Teixeira S.M.R."/>
            <person name="de Mendonca-Neto R.P."/>
            <person name="Maciel T.E.F."/>
            <person name="Mendes T.A.O."/>
            <person name="Urmenyi T.P."/>
            <person name="Teixeira M.M.G."/>
            <person name="de Camargo E.F.P."/>
            <person name="de Sousa W."/>
            <person name="Schenkman S."/>
            <person name="de Vasconcelos A.T.R."/>
        </authorList>
    </citation>
    <scope>NUCLEOTIDE SEQUENCE</scope>
</reference>
<sequence length="155" mass="18114">MKWLVRLLSRKKKKKVPLPPKPYVDISSPGRHMVDPRLNDMTDLKNIDPEKPHWQDPRFDSRETVPFFDFFGFNRDWSWSLYKLACVLFVAIFYWEVRSMIMMKDNPIRATSTTNIAAAPEYSLDKEATKEELQAAGFSFVGVKNLDNLQVKISK</sequence>
<protein>
    <submittedName>
        <fullName evidence="3">Uncharacterized protein</fullName>
    </submittedName>
</protein>
<keyword evidence="1" id="KW-0472">Membrane</keyword>
<dbReference type="OrthoDB" id="275848at2759"/>
<comment type="caution">
    <text evidence="3">The sequence shown here is derived from an EMBL/GenBank/DDBJ whole genome shotgun (WGS) entry which is preliminary data.</text>
</comment>
<dbReference type="AlphaFoldDB" id="S9V693"/>
<evidence type="ECO:0000313" key="2">
    <source>
        <dbReference type="EMBL" id="EPY35136.1"/>
    </source>
</evidence>
<evidence type="ECO:0000313" key="4">
    <source>
        <dbReference type="Proteomes" id="UP000015354"/>
    </source>
</evidence>
<name>S9V693_9TRYP</name>
<dbReference type="EMBL" id="ATMH01001232">
    <property type="protein sequence ID" value="EPY35136.1"/>
    <property type="molecule type" value="Genomic_DNA"/>
</dbReference>
<feature type="transmembrane region" description="Helical" evidence="1">
    <location>
        <begin position="77"/>
        <end position="95"/>
    </location>
</feature>
<dbReference type="EMBL" id="ATMH01000513">
    <property type="protein sequence ID" value="EPY36574.1"/>
    <property type="molecule type" value="Genomic_DNA"/>
</dbReference>
<reference evidence="3 4" key="1">
    <citation type="journal article" date="2013" name="PLoS ONE">
        <title>Predicting the Proteins of Angomonas deanei, Strigomonas culicis and Their Respective Endosymbionts Reveals New Aspects of the Trypanosomatidae Family.</title>
        <authorList>
            <person name="Motta M.C."/>
            <person name="Martins A.C."/>
            <person name="de Souza S.S."/>
            <person name="Catta-Preta C.M."/>
            <person name="Silva R."/>
            <person name="Klein C.C."/>
            <person name="de Almeida L.G."/>
            <person name="de Lima Cunha O."/>
            <person name="Ciapina L.P."/>
            <person name="Brocchi M."/>
            <person name="Colabardini A.C."/>
            <person name="de Araujo Lima B."/>
            <person name="Machado C.R."/>
            <person name="de Almeida Soares C.M."/>
            <person name="Probst C.M."/>
            <person name="de Menezes C.B."/>
            <person name="Thompson C.E."/>
            <person name="Bartholomeu D.C."/>
            <person name="Gradia D.F."/>
            <person name="Pavoni D.P."/>
            <person name="Grisard E.C."/>
            <person name="Fantinatti-Garboggini F."/>
            <person name="Marchini F.K."/>
            <person name="Rodrigues-Luiz G.F."/>
            <person name="Wagner G."/>
            <person name="Goldman G.H."/>
            <person name="Fietto J.L."/>
            <person name="Elias M.C."/>
            <person name="Goldman M.H."/>
            <person name="Sagot M.F."/>
            <person name="Pereira M."/>
            <person name="Stoco P.H."/>
            <person name="de Mendonca-Neto R.P."/>
            <person name="Teixeira S.M."/>
            <person name="Maciel T.E."/>
            <person name="de Oliveira Mendes T.A."/>
            <person name="Urmenyi T.P."/>
            <person name="de Souza W."/>
            <person name="Schenkman S."/>
            <person name="de Vasconcelos A.T."/>
        </authorList>
    </citation>
    <scope>NUCLEOTIDE SEQUENCE [LARGE SCALE GENOMIC DNA]</scope>
</reference>
<dbReference type="Proteomes" id="UP000015354">
    <property type="component" value="Unassembled WGS sequence"/>
</dbReference>
<evidence type="ECO:0000313" key="3">
    <source>
        <dbReference type="EMBL" id="EPY36574.1"/>
    </source>
</evidence>
<keyword evidence="1" id="KW-0812">Transmembrane</keyword>
<evidence type="ECO:0000256" key="1">
    <source>
        <dbReference type="SAM" id="Phobius"/>
    </source>
</evidence>
<organism evidence="3 4">
    <name type="scientific">Strigomonas culicis</name>
    <dbReference type="NCBI Taxonomy" id="28005"/>
    <lineage>
        <taxon>Eukaryota</taxon>
        <taxon>Discoba</taxon>
        <taxon>Euglenozoa</taxon>
        <taxon>Kinetoplastea</taxon>
        <taxon>Metakinetoplastina</taxon>
        <taxon>Trypanosomatida</taxon>
        <taxon>Trypanosomatidae</taxon>
        <taxon>Strigomonadinae</taxon>
        <taxon>Strigomonas</taxon>
    </lineage>
</organism>
<gene>
    <name evidence="3" type="ORF">STCU_00513</name>
    <name evidence="2" type="ORF">STCU_01232</name>
</gene>
<accession>S9V693</accession>
<proteinExistence type="predicted"/>
<keyword evidence="1" id="KW-1133">Transmembrane helix</keyword>
<keyword evidence="4" id="KW-1185">Reference proteome</keyword>